<dbReference type="OrthoDB" id="705650at2"/>
<protein>
    <recommendedName>
        <fullName evidence="4">Outer membrane protein beta-barrel domain-containing protein</fullName>
    </recommendedName>
</protein>
<keyword evidence="1" id="KW-0732">Signal</keyword>
<dbReference type="AlphaFoldDB" id="A0A1H4BQ18"/>
<reference evidence="2 3" key="1">
    <citation type="submission" date="2016-10" db="EMBL/GenBank/DDBJ databases">
        <authorList>
            <person name="de Groot N.N."/>
        </authorList>
    </citation>
    <scope>NUCLEOTIDE SEQUENCE [LARGE SCALE GENOMIC DNA]</scope>
    <source>
        <strain evidence="2 3">Vu-144</strain>
    </source>
</reference>
<dbReference type="RefSeq" id="WP_139188172.1">
    <property type="nucleotide sequence ID" value="NZ_FNQY01000023.1"/>
</dbReference>
<name>A0A1H4BQ18_9BACT</name>
<evidence type="ECO:0000313" key="3">
    <source>
        <dbReference type="Proteomes" id="UP000199041"/>
    </source>
</evidence>
<sequence length="250" mass="28443">MPIHCLRTLPFLFLLFAVLSAKAQSLSINNQSRIPQKYGSFNLSAGMIFMPAKTASHLLGQRPSVGFHQGYRFNYAFNKDWLAYGALGINYYRSQRPAILDPTAIGIHAEDILEAIFRPIENIKPTLDAGVMYRLKIKNWEILPALGFSYTVDDWGRDRELTLDNGVHLHYKMQGDVPGIKWGVNAHYWVSKKAMLLLGLQAEQPLQKPNASAIYLRGDDIMKSEKIRSSAYGRNLYFEVGYGFSFARRY</sequence>
<keyword evidence="3" id="KW-1185">Reference proteome</keyword>
<feature type="signal peptide" evidence="1">
    <location>
        <begin position="1"/>
        <end position="23"/>
    </location>
</feature>
<feature type="chain" id="PRO_5011467769" description="Outer membrane protein beta-barrel domain-containing protein" evidence="1">
    <location>
        <begin position="24"/>
        <end position="250"/>
    </location>
</feature>
<evidence type="ECO:0000256" key="1">
    <source>
        <dbReference type="SAM" id="SignalP"/>
    </source>
</evidence>
<dbReference type="Proteomes" id="UP000199041">
    <property type="component" value="Unassembled WGS sequence"/>
</dbReference>
<evidence type="ECO:0008006" key="4">
    <source>
        <dbReference type="Google" id="ProtNLM"/>
    </source>
</evidence>
<organism evidence="2 3">
    <name type="scientific">Arachidicoccus rhizosphaerae</name>
    <dbReference type="NCBI Taxonomy" id="551991"/>
    <lineage>
        <taxon>Bacteria</taxon>
        <taxon>Pseudomonadati</taxon>
        <taxon>Bacteroidota</taxon>
        <taxon>Chitinophagia</taxon>
        <taxon>Chitinophagales</taxon>
        <taxon>Chitinophagaceae</taxon>
        <taxon>Arachidicoccus</taxon>
    </lineage>
</organism>
<gene>
    <name evidence="2" type="ORF">SAMN05192529_12341</name>
</gene>
<evidence type="ECO:0000313" key="2">
    <source>
        <dbReference type="EMBL" id="SEA50223.1"/>
    </source>
</evidence>
<dbReference type="EMBL" id="FNQY01000023">
    <property type="protein sequence ID" value="SEA50223.1"/>
    <property type="molecule type" value="Genomic_DNA"/>
</dbReference>
<accession>A0A1H4BQ18</accession>
<proteinExistence type="predicted"/>